<dbReference type="OrthoDB" id="311826at2759"/>
<dbReference type="Proteomes" id="UP000692954">
    <property type="component" value="Unassembled WGS sequence"/>
</dbReference>
<comment type="caution">
    <text evidence="1">The sequence shown here is derived from an EMBL/GenBank/DDBJ whole genome shotgun (WGS) entry which is preliminary data.</text>
</comment>
<proteinExistence type="predicted"/>
<dbReference type="AlphaFoldDB" id="A0A8S1KMW5"/>
<protein>
    <submittedName>
        <fullName evidence="1">Uncharacterized protein</fullName>
    </submittedName>
</protein>
<evidence type="ECO:0000313" key="2">
    <source>
        <dbReference type="Proteomes" id="UP000692954"/>
    </source>
</evidence>
<reference evidence="1" key="1">
    <citation type="submission" date="2021-01" db="EMBL/GenBank/DDBJ databases">
        <authorList>
            <consortium name="Genoscope - CEA"/>
            <person name="William W."/>
        </authorList>
    </citation>
    <scope>NUCLEOTIDE SEQUENCE</scope>
</reference>
<gene>
    <name evidence="1" type="ORF">PSON_ATCC_30995.1.T0090069</name>
</gene>
<sequence>MISQLLDEMTVASEKQKKEMNKINYKYQRRTRDVINAEKQEKLENKEIDVGLPKIKDKEEVYQELKRRFRMAWKSPGFKNDEFTKIPTLKGKILNEWEILRINLAERSYKAPQGFKGFKIPSQYQEFQKPKTPPGIKKQLDEFRLDFEDFVQRPSKYGKVHEDEMLEKVRINNKEPFRLTNSVQHNEFAFDPHLTWEAEMKRKQSISKSKLNKSKLNK</sequence>
<accession>A0A8S1KMW5</accession>
<dbReference type="EMBL" id="CAJJDN010000009">
    <property type="protein sequence ID" value="CAD8055095.1"/>
    <property type="molecule type" value="Genomic_DNA"/>
</dbReference>
<organism evidence="1 2">
    <name type="scientific">Paramecium sonneborni</name>
    <dbReference type="NCBI Taxonomy" id="65129"/>
    <lineage>
        <taxon>Eukaryota</taxon>
        <taxon>Sar</taxon>
        <taxon>Alveolata</taxon>
        <taxon>Ciliophora</taxon>
        <taxon>Intramacronucleata</taxon>
        <taxon>Oligohymenophorea</taxon>
        <taxon>Peniculida</taxon>
        <taxon>Parameciidae</taxon>
        <taxon>Paramecium</taxon>
    </lineage>
</organism>
<keyword evidence="2" id="KW-1185">Reference proteome</keyword>
<name>A0A8S1KMW5_9CILI</name>
<evidence type="ECO:0000313" key="1">
    <source>
        <dbReference type="EMBL" id="CAD8055095.1"/>
    </source>
</evidence>